<dbReference type="EC" id="5.4.99.-" evidence="5"/>
<sequence>MERLQKVLADRGIASRRKCEEYIKGGLVKVNGEVITKLGTKVDPDKDIILFNNNTISKTNNKIYIMLNKPEGYVTTVKDEQNRPTVLDLTKDIKDRIFPIGRLDYETEGLLLLTNDGKLAYKLTHPKHKVYKVYEVLVKGIPQNSDLDKLRTGIILQDGITAPAMIKTIKTNDNKALLEIKIREGKNRQVRRMFSAINHPVLHLKRIKQGNLLLGNLQKGKYRHLKEQEINDLKSIDQY</sequence>
<dbReference type="InterPro" id="IPR036986">
    <property type="entry name" value="S4_RNA-bd_sf"/>
</dbReference>
<dbReference type="CDD" id="cd02870">
    <property type="entry name" value="PseudoU_synth_RsuA_like"/>
    <property type="match status" value="1"/>
</dbReference>
<evidence type="ECO:0000256" key="5">
    <source>
        <dbReference type="RuleBase" id="RU003887"/>
    </source>
</evidence>
<dbReference type="EMBL" id="FWWT01000022">
    <property type="protein sequence ID" value="SMB94376.1"/>
    <property type="molecule type" value="Genomic_DNA"/>
</dbReference>
<dbReference type="AlphaFoldDB" id="A0A1W1VM28"/>
<dbReference type="Proteomes" id="UP000192731">
    <property type="component" value="Unassembled WGS sequence"/>
</dbReference>
<evidence type="ECO:0000259" key="6">
    <source>
        <dbReference type="SMART" id="SM00363"/>
    </source>
</evidence>
<dbReference type="PROSITE" id="PS50889">
    <property type="entry name" value="S4"/>
    <property type="match status" value="1"/>
</dbReference>
<gene>
    <name evidence="7" type="ORF">SAMN00017405_0193</name>
</gene>
<reference evidence="7 8" key="1">
    <citation type="submission" date="2017-04" db="EMBL/GenBank/DDBJ databases">
        <authorList>
            <person name="Afonso C.L."/>
            <person name="Miller P.J."/>
            <person name="Scott M.A."/>
            <person name="Spackman E."/>
            <person name="Goraichik I."/>
            <person name="Dimitrov K.M."/>
            <person name="Suarez D.L."/>
            <person name="Swayne D.E."/>
        </authorList>
    </citation>
    <scope>NUCLEOTIDE SEQUENCE [LARGE SCALE GENOMIC DNA]</scope>
    <source>
        <strain evidence="7 8">DSM 11270</strain>
    </source>
</reference>
<dbReference type="Gene3D" id="3.10.290.10">
    <property type="entry name" value="RNA-binding S4 domain"/>
    <property type="match status" value="1"/>
</dbReference>
<dbReference type="CDD" id="cd00165">
    <property type="entry name" value="S4"/>
    <property type="match status" value="1"/>
</dbReference>
<dbReference type="Pfam" id="PF01479">
    <property type="entry name" value="S4"/>
    <property type="match status" value="1"/>
</dbReference>
<dbReference type="PANTHER" id="PTHR47683:SF2">
    <property type="entry name" value="RNA-BINDING S4 DOMAIN-CONTAINING PROTEIN"/>
    <property type="match status" value="1"/>
</dbReference>
<dbReference type="SUPFAM" id="SSF55174">
    <property type="entry name" value="Alpha-L RNA-binding motif"/>
    <property type="match status" value="1"/>
</dbReference>
<dbReference type="PANTHER" id="PTHR47683">
    <property type="entry name" value="PSEUDOURIDINE SYNTHASE FAMILY PROTEIN-RELATED"/>
    <property type="match status" value="1"/>
</dbReference>
<feature type="domain" description="RNA-binding S4" evidence="6">
    <location>
        <begin position="2"/>
        <end position="61"/>
    </location>
</feature>
<protein>
    <recommendedName>
        <fullName evidence="5">Pseudouridine synthase</fullName>
        <ecNumber evidence="5">5.4.99.-</ecNumber>
    </recommendedName>
</protein>
<dbReference type="InterPro" id="IPR050343">
    <property type="entry name" value="RsuA_PseudoU_synthase"/>
</dbReference>
<keyword evidence="2 4" id="KW-0694">RNA-binding</keyword>
<dbReference type="InterPro" id="IPR020094">
    <property type="entry name" value="TruA/RsuA/RluB/E/F_N"/>
</dbReference>
<dbReference type="InterPro" id="IPR020103">
    <property type="entry name" value="PsdUridine_synth_cat_dom_sf"/>
</dbReference>
<dbReference type="PROSITE" id="PS01149">
    <property type="entry name" value="PSI_RSU"/>
    <property type="match status" value="1"/>
</dbReference>
<name>A0A1W1VM28_DESTI</name>
<dbReference type="FunFam" id="3.10.290.10:FF:000003">
    <property type="entry name" value="Pseudouridine synthase"/>
    <property type="match status" value="1"/>
</dbReference>
<keyword evidence="3 5" id="KW-0413">Isomerase</keyword>
<dbReference type="RefSeq" id="WP_084054012.1">
    <property type="nucleotide sequence ID" value="NZ_FWWT01000022.1"/>
</dbReference>
<dbReference type="InterPro" id="IPR042092">
    <property type="entry name" value="PsdUridine_s_RsuA/RluB/E/F_cat"/>
</dbReference>
<evidence type="ECO:0000313" key="8">
    <source>
        <dbReference type="Proteomes" id="UP000192731"/>
    </source>
</evidence>
<organism evidence="7 8">
    <name type="scientific">Desulfonispora thiosulfatigenes DSM 11270</name>
    <dbReference type="NCBI Taxonomy" id="656914"/>
    <lineage>
        <taxon>Bacteria</taxon>
        <taxon>Bacillati</taxon>
        <taxon>Bacillota</taxon>
        <taxon>Clostridia</taxon>
        <taxon>Eubacteriales</taxon>
        <taxon>Peptococcaceae</taxon>
        <taxon>Desulfonispora</taxon>
    </lineage>
</organism>
<dbReference type="GO" id="GO:0000455">
    <property type="term" value="P:enzyme-directed rRNA pseudouridine synthesis"/>
    <property type="evidence" value="ECO:0007669"/>
    <property type="project" value="UniProtKB-ARBA"/>
</dbReference>
<dbReference type="SMART" id="SM00363">
    <property type="entry name" value="S4"/>
    <property type="match status" value="1"/>
</dbReference>
<dbReference type="InterPro" id="IPR002942">
    <property type="entry name" value="S4_RNA-bd"/>
</dbReference>
<proteinExistence type="inferred from homology"/>
<dbReference type="Pfam" id="PF00849">
    <property type="entry name" value="PseudoU_synth_2"/>
    <property type="match status" value="1"/>
</dbReference>
<dbReference type="InterPro" id="IPR018496">
    <property type="entry name" value="PsdUridine_synth_RsuA/RluB_CS"/>
</dbReference>
<evidence type="ECO:0000256" key="3">
    <source>
        <dbReference type="ARBA" id="ARBA00023235"/>
    </source>
</evidence>
<dbReference type="GO" id="GO:0003723">
    <property type="term" value="F:RNA binding"/>
    <property type="evidence" value="ECO:0007669"/>
    <property type="project" value="UniProtKB-KW"/>
</dbReference>
<dbReference type="NCBIfam" id="TIGR00093">
    <property type="entry name" value="pseudouridine synthase"/>
    <property type="match status" value="1"/>
</dbReference>
<dbReference type="InterPro" id="IPR006145">
    <property type="entry name" value="PsdUridine_synth_RsuA/RluA"/>
</dbReference>
<dbReference type="GO" id="GO:0005829">
    <property type="term" value="C:cytosol"/>
    <property type="evidence" value="ECO:0007669"/>
    <property type="project" value="UniProtKB-ARBA"/>
</dbReference>
<evidence type="ECO:0000256" key="2">
    <source>
        <dbReference type="ARBA" id="ARBA00022884"/>
    </source>
</evidence>
<keyword evidence="8" id="KW-1185">Reference proteome</keyword>
<comment type="similarity">
    <text evidence="1 5">Belongs to the pseudouridine synthase RsuA family.</text>
</comment>
<dbReference type="InterPro" id="IPR000748">
    <property type="entry name" value="PsdUridine_synth_RsuA/RluB/E/F"/>
</dbReference>
<dbReference type="FunFam" id="3.30.70.1560:FF:000001">
    <property type="entry name" value="Pseudouridine synthase"/>
    <property type="match status" value="1"/>
</dbReference>
<evidence type="ECO:0000256" key="1">
    <source>
        <dbReference type="ARBA" id="ARBA00008348"/>
    </source>
</evidence>
<evidence type="ECO:0000313" key="7">
    <source>
        <dbReference type="EMBL" id="SMB94376.1"/>
    </source>
</evidence>
<accession>A0A1W1VM28</accession>
<evidence type="ECO:0000256" key="4">
    <source>
        <dbReference type="PROSITE-ProRule" id="PRU00182"/>
    </source>
</evidence>
<dbReference type="STRING" id="656914.SAMN00017405_0193"/>
<dbReference type="Gene3D" id="3.30.70.580">
    <property type="entry name" value="Pseudouridine synthase I, catalytic domain, N-terminal subdomain"/>
    <property type="match status" value="1"/>
</dbReference>
<dbReference type="GO" id="GO:0120159">
    <property type="term" value="F:rRNA pseudouridine synthase activity"/>
    <property type="evidence" value="ECO:0007669"/>
    <property type="project" value="UniProtKB-ARBA"/>
</dbReference>
<dbReference type="SUPFAM" id="SSF55120">
    <property type="entry name" value="Pseudouridine synthase"/>
    <property type="match status" value="1"/>
</dbReference>
<dbReference type="OrthoDB" id="9807213at2"/>
<dbReference type="Gene3D" id="3.30.70.1560">
    <property type="entry name" value="Alpha-L RNA-binding motif"/>
    <property type="match status" value="1"/>
</dbReference>